<protein>
    <submittedName>
        <fullName evidence="1">VEZT isoform 37</fullName>
    </submittedName>
</protein>
<dbReference type="PANTHER" id="PTHR15989">
    <property type="entry name" value="VEZATIN"/>
    <property type="match status" value="1"/>
</dbReference>
<proteinExistence type="predicted"/>
<dbReference type="EMBL" id="NBAG03000240">
    <property type="protein sequence ID" value="PNI65382.1"/>
    <property type="molecule type" value="Genomic_DNA"/>
</dbReference>
<accession>A0A2J8N0T1</accession>
<dbReference type="InterPro" id="IPR026858">
    <property type="entry name" value="Vezatin"/>
</dbReference>
<evidence type="ECO:0000313" key="1">
    <source>
        <dbReference type="EMBL" id="PNI65382.1"/>
    </source>
</evidence>
<reference evidence="1 2" key="1">
    <citation type="submission" date="2017-12" db="EMBL/GenBank/DDBJ databases">
        <title>High-resolution comparative analysis of great ape genomes.</title>
        <authorList>
            <person name="Pollen A."/>
            <person name="Hastie A."/>
            <person name="Hormozdiari F."/>
            <person name="Dougherty M."/>
            <person name="Liu R."/>
            <person name="Chaisson M."/>
            <person name="Hoppe E."/>
            <person name="Hill C."/>
            <person name="Pang A."/>
            <person name="Hillier L."/>
            <person name="Baker C."/>
            <person name="Armstrong J."/>
            <person name="Shendure J."/>
            <person name="Paten B."/>
            <person name="Wilson R."/>
            <person name="Chao H."/>
            <person name="Schneider V."/>
            <person name="Ventura M."/>
            <person name="Kronenberg Z."/>
            <person name="Murali S."/>
            <person name="Gordon D."/>
            <person name="Cantsilieris S."/>
            <person name="Munson K."/>
            <person name="Nelson B."/>
            <person name="Raja A."/>
            <person name="Underwood J."/>
            <person name="Diekhans M."/>
            <person name="Fiddes I."/>
            <person name="Haussler D."/>
            <person name="Eichler E."/>
        </authorList>
    </citation>
    <scope>NUCLEOTIDE SEQUENCE [LARGE SCALE GENOMIC DNA]</scope>
    <source>
        <strain evidence="1">Yerkes chimp pedigree #C0471</strain>
    </source>
</reference>
<feature type="non-terminal residue" evidence="1">
    <location>
        <position position="89"/>
    </location>
</feature>
<dbReference type="GO" id="GO:0098609">
    <property type="term" value="P:cell-cell adhesion"/>
    <property type="evidence" value="ECO:0007669"/>
    <property type="project" value="InterPro"/>
</dbReference>
<evidence type="ECO:0000313" key="2">
    <source>
        <dbReference type="Proteomes" id="UP000236370"/>
    </source>
</evidence>
<sequence length="89" mass="10198">MLKEWAIKQGILLKVAETIKSWIFFSQCNKKDDLLHKLDIGFRLDSLHTILQQEVLLQEDVELIELLDPSILSAGQSQQQENGHLPTLC</sequence>
<dbReference type="AlphaFoldDB" id="A0A2J8N0T1"/>
<name>A0A2J8N0T1_PANTR</name>
<gene>
    <name evidence="1" type="ORF">CK820_G0016219</name>
</gene>
<organism evidence="1 2">
    <name type="scientific">Pan troglodytes</name>
    <name type="common">Chimpanzee</name>
    <dbReference type="NCBI Taxonomy" id="9598"/>
    <lineage>
        <taxon>Eukaryota</taxon>
        <taxon>Metazoa</taxon>
        <taxon>Chordata</taxon>
        <taxon>Craniata</taxon>
        <taxon>Vertebrata</taxon>
        <taxon>Euteleostomi</taxon>
        <taxon>Mammalia</taxon>
        <taxon>Eutheria</taxon>
        <taxon>Euarchontoglires</taxon>
        <taxon>Primates</taxon>
        <taxon>Haplorrhini</taxon>
        <taxon>Catarrhini</taxon>
        <taxon>Hominidae</taxon>
        <taxon>Pan</taxon>
    </lineage>
</organism>
<dbReference type="PANTHER" id="PTHR15989:SF5">
    <property type="entry name" value="VEZATIN"/>
    <property type="match status" value="1"/>
</dbReference>
<comment type="caution">
    <text evidence="1">The sequence shown here is derived from an EMBL/GenBank/DDBJ whole genome shotgun (WGS) entry which is preliminary data.</text>
</comment>
<dbReference type="Proteomes" id="UP000236370">
    <property type="component" value="Unassembled WGS sequence"/>
</dbReference>